<name>A0ABQ1XKM5_9SPHI</name>
<sequence length="172" mass="20135">MINRSIEYKYTLNDKGIDYTKIQVMEKIKFKTTINATKEKVWDVLFGVESYPQWTAVFAEGSSVETDWKKGSKALFHDGKGDGMLALIEENIPNQYLSIKHIGEIKDGKEIPHNWGESFENYTLTEKDGKTELIIDMEIIKEWLDYFEKTWPKALDKVKEMAEKRNEYHVET</sequence>
<comment type="similarity">
    <text evidence="1">Belongs to the AHA1 family.</text>
</comment>
<evidence type="ECO:0000256" key="1">
    <source>
        <dbReference type="ARBA" id="ARBA00006817"/>
    </source>
</evidence>
<feature type="domain" description="Activator of Hsp90 ATPase homologue 1/2-like C-terminal" evidence="2">
    <location>
        <begin position="35"/>
        <end position="162"/>
    </location>
</feature>
<protein>
    <recommendedName>
        <fullName evidence="2">Activator of Hsp90 ATPase homologue 1/2-like C-terminal domain-containing protein</fullName>
    </recommendedName>
</protein>
<organism evidence="3 4">
    <name type="scientific">Pedobacter zeae</name>
    <dbReference type="NCBI Taxonomy" id="1737356"/>
    <lineage>
        <taxon>Bacteria</taxon>
        <taxon>Pseudomonadati</taxon>
        <taxon>Bacteroidota</taxon>
        <taxon>Sphingobacteriia</taxon>
        <taxon>Sphingobacteriales</taxon>
        <taxon>Sphingobacteriaceae</taxon>
        <taxon>Pedobacter</taxon>
    </lineage>
</organism>
<dbReference type="Gene3D" id="3.30.530.20">
    <property type="match status" value="1"/>
</dbReference>
<gene>
    <name evidence="3" type="ORF">GCM10007422_07290</name>
</gene>
<evidence type="ECO:0000313" key="4">
    <source>
        <dbReference type="Proteomes" id="UP000642938"/>
    </source>
</evidence>
<dbReference type="SUPFAM" id="SSF55961">
    <property type="entry name" value="Bet v1-like"/>
    <property type="match status" value="1"/>
</dbReference>
<dbReference type="InterPro" id="IPR013538">
    <property type="entry name" value="ASHA1/2-like_C"/>
</dbReference>
<dbReference type="Pfam" id="PF08327">
    <property type="entry name" value="AHSA1"/>
    <property type="match status" value="1"/>
</dbReference>
<reference evidence="4" key="1">
    <citation type="journal article" date="2019" name="Int. J. Syst. Evol. Microbiol.">
        <title>The Global Catalogue of Microorganisms (GCM) 10K type strain sequencing project: providing services to taxonomists for standard genome sequencing and annotation.</title>
        <authorList>
            <consortium name="The Broad Institute Genomics Platform"/>
            <consortium name="The Broad Institute Genome Sequencing Center for Infectious Disease"/>
            <person name="Wu L."/>
            <person name="Ma J."/>
        </authorList>
    </citation>
    <scope>NUCLEOTIDE SEQUENCE [LARGE SCALE GENOMIC DNA]</scope>
    <source>
        <strain evidence="4">CGMCC 1.15287</strain>
    </source>
</reference>
<dbReference type="EMBL" id="BMHZ01000001">
    <property type="protein sequence ID" value="GGG96111.1"/>
    <property type="molecule type" value="Genomic_DNA"/>
</dbReference>
<proteinExistence type="inferred from homology"/>
<dbReference type="Proteomes" id="UP000642938">
    <property type="component" value="Unassembled WGS sequence"/>
</dbReference>
<accession>A0ABQ1XKM5</accession>
<dbReference type="CDD" id="cd07814">
    <property type="entry name" value="SRPBCC_CalC_Aha1-like"/>
    <property type="match status" value="1"/>
</dbReference>
<keyword evidence="4" id="KW-1185">Reference proteome</keyword>
<comment type="caution">
    <text evidence="3">The sequence shown here is derived from an EMBL/GenBank/DDBJ whole genome shotgun (WGS) entry which is preliminary data.</text>
</comment>
<dbReference type="InterPro" id="IPR023393">
    <property type="entry name" value="START-like_dom_sf"/>
</dbReference>
<evidence type="ECO:0000313" key="3">
    <source>
        <dbReference type="EMBL" id="GGG96111.1"/>
    </source>
</evidence>
<evidence type="ECO:0000259" key="2">
    <source>
        <dbReference type="Pfam" id="PF08327"/>
    </source>
</evidence>